<feature type="compositionally biased region" description="Low complexity" evidence="2">
    <location>
        <begin position="401"/>
        <end position="415"/>
    </location>
</feature>
<dbReference type="Pfam" id="PF12796">
    <property type="entry name" value="Ank_2"/>
    <property type="match status" value="1"/>
</dbReference>
<comment type="caution">
    <text evidence="4">The sequence shown here is derived from an EMBL/GenBank/DDBJ whole genome shotgun (WGS) entry which is preliminary data.</text>
</comment>
<accession>A0A835VS05</accession>
<evidence type="ECO:0000313" key="5">
    <source>
        <dbReference type="Proteomes" id="UP000650467"/>
    </source>
</evidence>
<dbReference type="Proteomes" id="UP000650467">
    <property type="component" value="Unassembled WGS sequence"/>
</dbReference>
<dbReference type="Gene3D" id="1.25.40.20">
    <property type="entry name" value="Ankyrin repeat-containing domain"/>
    <property type="match status" value="3"/>
</dbReference>
<dbReference type="UniPathway" id="UPA00143"/>
<feature type="compositionally biased region" description="Basic and acidic residues" evidence="2">
    <location>
        <begin position="310"/>
        <end position="320"/>
    </location>
</feature>
<evidence type="ECO:0000256" key="2">
    <source>
        <dbReference type="SAM" id="MobiDB-lite"/>
    </source>
</evidence>
<feature type="repeat" description="ANK" evidence="1">
    <location>
        <begin position="96"/>
        <end position="128"/>
    </location>
</feature>
<keyword evidence="5" id="KW-1185">Reference proteome</keyword>
<feature type="compositionally biased region" description="Acidic residues" evidence="2">
    <location>
        <begin position="591"/>
        <end position="607"/>
    </location>
</feature>
<dbReference type="InterPro" id="IPR036770">
    <property type="entry name" value="Ankyrin_rpt-contain_sf"/>
</dbReference>
<feature type="domain" description="U-box" evidence="3">
    <location>
        <begin position="752"/>
        <end position="825"/>
    </location>
</feature>
<dbReference type="CDD" id="cd16655">
    <property type="entry name" value="RING-Ubox_WDSUB1-like"/>
    <property type="match status" value="1"/>
</dbReference>
<sequence>MGQYPSTESHTFTPSDAFFLTEATRTGSLDVVRLFLRKNPALVYAAQAADHNTPWHVAAAAGHELVLRVLLDTTRANAVSNTFDPLTKVINKQNAKGQTPLMLACGGGHSVCVRLLLESGAHLLVADAAGLSALHYAASHNGADGAGNDCVELLLAHMQLQLRAQGPQQAPPAVHANVIRKFADTGDLYGRTALHYAAWSGNTRAAHALWAVGADICARTETDCYDADLPCNTGTTPLHFAAMRGHQAVVVLLLAAWHRMVTRPGAPLPRPSFTRLPRAGAAGGSSVSVAAAAGDAGEEEAEPEAGAGDGEGKARQESKEGAPGGGAEAAPDGAEAGDATVAVATSVREEGGKAAAERKAGDSGGGALVQNEASAAPGDGAVAVTPANGATAGESEAGPVGAKPGAASDGAAAADEPGRGSGGGGGTAAADSAARASPPTASSVAGSSSGGGAAPAPRQPSKPTAAVPLELPPPPSPRVPSSDPRLMVDAYGMTPYSIACKRQQDRGSMLIELLDPATDFCAGEDPACGEAEAADAAGAAGAATRAAAGGEDAGGADNASLLPRAGLSNTAAAFGRGRRRGGLAVAGGGSDSEEDGDEDEDSDDSEGGADGPLLLWEGVELIQGIAADPEAFFALQRSAPLLQPQQPAEPLSAVAAAAGGGGGRASGGVPGAPRMSGMGGGGLGLGRNGGGVGGHRASVISTVGGRERRRSSGSGDESTALLEAADGGERAGAGGGGRGRVRRSTMASAEDMVPDCFLCPLTCRLFKDPVVAADGVTYEREAIERHVRHVATSPLTKQRLTSTVTYPNTALKAAIEHWQASQAMQQMLLQQSHHHHRGSGSGSGGGAPPAPAFTGLVGRR</sequence>
<dbReference type="SMART" id="SM00248">
    <property type="entry name" value="ANK"/>
    <property type="match status" value="7"/>
</dbReference>
<dbReference type="Gene3D" id="3.30.40.10">
    <property type="entry name" value="Zinc/RING finger domain, C3HC4 (zinc finger)"/>
    <property type="match status" value="1"/>
</dbReference>
<dbReference type="PROSITE" id="PS50088">
    <property type="entry name" value="ANK_REPEAT"/>
    <property type="match status" value="3"/>
</dbReference>
<dbReference type="EMBL" id="JAEHOC010000075">
    <property type="protein sequence ID" value="KAG2423703.1"/>
    <property type="molecule type" value="Genomic_DNA"/>
</dbReference>
<dbReference type="SUPFAM" id="SSF57850">
    <property type="entry name" value="RING/U-box"/>
    <property type="match status" value="1"/>
</dbReference>
<dbReference type="PANTHER" id="PTHR46573:SF1">
    <property type="entry name" value="WD REPEAT, SAM AND U-BOX DOMAIN-CONTAINING PROTEIN 1"/>
    <property type="match status" value="1"/>
</dbReference>
<evidence type="ECO:0000313" key="4">
    <source>
        <dbReference type="EMBL" id="KAG2423703.1"/>
    </source>
</evidence>
<dbReference type="SMART" id="SM00504">
    <property type="entry name" value="Ubox"/>
    <property type="match status" value="1"/>
</dbReference>
<dbReference type="OrthoDB" id="194358at2759"/>
<keyword evidence="1" id="KW-0040">ANK repeat</keyword>
<dbReference type="Pfam" id="PF04564">
    <property type="entry name" value="U-box"/>
    <property type="match status" value="1"/>
</dbReference>
<feature type="repeat" description="ANK" evidence="1">
    <location>
        <begin position="233"/>
        <end position="254"/>
    </location>
</feature>
<name>A0A835VS05_CHLIN</name>
<feature type="region of interest" description="Disordered" evidence="2">
    <location>
        <begin position="829"/>
        <end position="860"/>
    </location>
</feature>
<feature type="repeat" description="ANK" evidence="1">
    <location>
        <begin position="189"/>
        <end position="221"/>
    </location>
</feature>
<dbReference type="InterPro" id="IPR003613">
    <property type="entry name" value="Ubox_domain"/>
</dbReference>
<feature type="compositionally biased region" description="Low complexity" evidence="2">
    <location>
        <begin position="328"/>
        <end position="339"/>
    </location>
</feature>
<reference evidence="4" key="1">
    <citation type="journal article" date="2020" name="bioRxiv">
        <title>Comparative genomics of Chlamydomonas.</title>
        <authorList>
            <person name="Craig R.J."/>
            <person name="Hasan A.R."/>
            <person name="Ness R.W."/>
            <person name="Keightley P.D."/>
        </authorList>
    </citation>
    <scope>NUCLEOTIDE SEQUENCE</scope>
    <source>
        <strain evidence="4">SAG 7.73</strain>
    </source>
</reference>
<feature type="compositionally biased region" description="Low complexity" evidence="2">
    <location>
        <begin position="712"/>
        <end position="725"/>
    </location>
</feature>
<dbReference type="GO" id="GO:0016567">
    <property type="term" value="P:protein ubiquitination"/>
    <property type="evidence" value="ECO:0007669"/>
    <property type="project" value="UniProtKB-UniPathway"/>
</dbReference>
<gene>
    <name evidence="4" type="ORF">HXX76_015093</name>
</gene>
<dbReference type="AlphaFoldDB" id="A0A835VS05"/>
<feature type="region of interest" description="Disordered" evidence="2">
    <location>
        <begin position="287"/>
        <end position="486"/>
    </location>
</feature>
<dbReference type="Pfam" id="PF00023">
    <property type="entry name" value="Ank"/>
    <property type="match status" value="3"/>
</dbReference>
<dbReference type="PROSITE" id="PS51698">
    <property type="entry name" value="U_BOX"/>
    <property type="match status" value="1"/>
</dbReference>
<dbReference type="InterPro" id="IPR002110">
    <property type="entry name" value="Ankyrin_rpt"/>
</dbReference>
<feature type="region of interest" description="Disordered" evidence="2">
    <location>
        <begin position="702"/>
        <end position="746"/>
    </location>
</feature>
<feature type="compositionally biased region" description="Basic and acidic residues" evidence="2">
    <location>
        <begin position="347"/>
        <end position="361"/>
    </location>
</feature>
<feature type="region of interest" description="Disordered" evidence="2">
    <location>
        <begin position="580"/>
        <end position="612"/>
    </location>
</feature>
<evidence type="ECO:0000259" key="3">
    <source>
        <dbReference type="PROSITE" id="PS51698"/>
    </source>
</evidence>
<proteinExistence type="predicted"/>
<evidence type="ECO:0000256" key="1">
    <source>
        <dbReference type="PROSITE-ProRule" id="PRU00023"/>
    </source>
</evidence>
<dbReference type="InterPro" id="IPR052085">
    <property type="entry name" value="WD-SAM-U-box"/>
</dbReference>
<dbReference type="PROSITE" id="PS50297">
    <property type="entry name" value="ANK_REP_REGION"/>
    <property type="match status" value="3"/>
</dbReference>
<dbReference type="GO" id="GO:0004842">
    <property type="term" value="F:ubiquitin-protein transferase activity"/>
    <property type="evidence" value="ECO:0007669"/>
    <property type="project" value="InterPro"/>
</dbReference>
<dbReference type="SUPFAM" id="SSF48403">
    <property type="entry name" value="Ankyrin repeat"/>
    <property type="match status" value="1"/>
</dbReference>
<dbReference type="PANTHER" id="PTHR46573">
    <property type="entry name" value="WD REPEAT, SAM AND U-BOX DOMAIN-CONTAINING PROTEIN 1"/>
    <property type="match status" value="1"/>
</dbReference>
<dbReference type="InterPro" id="IPR013083">
    <property type="entry name" value="Znf_RING/FYVE/PHD"/>
</dbReference>
<organism evidence="4 5">
    <name type="scientific">Chlamydomonas incerta</name>
    <dbReference type="NCBI Taxonomy" id="51695"/>
    <lineage>
        <taxon>Eukaryota</taxon>
        <taxon>Viridiplantae</taxon>
        <taxon>Chlorophyta</taxon>
        <taxon>core chlorophytes</taxon>
        <taxon>Chlorophyceae</taxon>
        <taxon>CS clade</taxon>
        <taxon>Chlamydomonadales</taxon>
        <taxon>Chlamydomonadaceae</taxon>
        <taxon>Chlamydomonas</taxon>
    </lineage>
</organism>
<feature type="compositionally biased region" description="Low complexity" evidence="2">
    <location>
        <begin position="428"/>
        <end position="447"/>
    </location>
</feature>
<protein>
    <recommendedName>
        <fullName evidence="3">U-box domain-containing protein</fullName>
    </recommendedName>
</protein>